<dbReference type="Proteomes" id="UP000001733">
    <property type="component" value="Chromosome"/>
</dbReference>
<feature type="transmembrane region" description="Helical" evidence="1">
    <location>
        <begin position="18"/>
        <end position="39"/>
    </location>
</feature>
<keyword evidence="3" id="KW-1185">Reference proteome</keyword>
<feature type="transmembrane region" description="Helical" evidence="1">
    <location>
        <begin position="82"/>
        <end position="102"/>
    </location>
</feature>
<dbReference type="PANTHER" id="PTHR23526:SF4">
    <property type="entry name" value="INTEGRAL MEMBRANE TRANSPORT PROTEIN"/>
    <property type="match status" value="1"/>
</dbReference>
<dbReference type="Gene3D" id="1.20.1250.20">
    <property type="entry name" value="MFS general substrate transporter like domains"/>
    <property type="match status" value="1"/>
</dbReference>
<keyword evidence="1" id="KW-0472">Membrane</keyword>
<gene>
    <name evidence="2" type="ordered locus">DICTH_1793</name>
</gene>
<dbReference type="InterPro" id="IPR036259">
    <property type="entry name" value="MFS_trans_sf"/>
</dbReference>
<evidence type="ECO:0000313" key="3">
    <source>
        <dbReference type="Proteomes" id="UP000001733"/>
    </source>
</evidence>
<proteinExistence type="predicted"/>
<protein>
    <submittedName>
        <fullName evidence="2">General substrate transporter:Major facilitator superfamily MFS_1</fullName>
    </submittedName>
</protein>
<dbReference type="AlphaFoldDB" id="B5YB79"/>
<dbReference type="EMBL" id="CP001146">
    <property type="protein sequence ID" value="ACI19460.1"/>
    <property type="molecule type" value="Genomic_DNA"/>
</dbReference>
<reference evidence="2 3" key="1">
    <citation type="journal article" date="2014" name="Genome Announc.">
        <title>Complete Genome Sequence of the Extreme Thermophile Dictyoglomus thermophilum H-6-12.</title>
        <authorList>
            <person name="Coil D.A."/>
            <person name="Badger J.H."/>
            <person name="Forberger H.C."/>
            <person name="Riggs F."/>
            <person name="Madupu R."/>
            <person name="Fedorova N."/>
            <person name="Ward N."/>
            <person name="Robb F.T."/>
            <person name="Eisen J.A."/>
        </authorList>
    </citation>
    <scope>NUCLEOTIDE SEQUENCE [LARGE SCALE GENOMIC DNA]</scope>
    <source>
        <strain evidence="3">ATCC 35947 / DSM 3960 / H-6-12</strain>
    </source>
</reference>
<dbReference type="KEGG" id="dth:DICTH_1793"/>
<name>B5YB79_DICT6</name>
<evidence type="ECO:0000313" key="2">
    <source>
        <dbReference type="EMBL" id="ACI19460.1"/>
    </source>
</evidence>
<dbReference type="SUPFAM" id="SSF103473">
    <property type="entry name" value="MFS general substrate transporter"/>
    <property type="match status" value="1"/>
</dbReference>
<organism evidence="2 3">
    <name type="scientific">Dictyoglomus thermophilum (strain ATCC 35947 / DSM 3960 / H-6-12)</name>
    <dbReference type="NCBI Taxonomy" id="309799"/>
    <lineage>
        <taxon>Bacteria</taxon>
        <taxon>Pseudomonadati</taxon>
        <taxon>Dictyoglomota</taxon>
        <taxon>Dictyoglomia</taxon>
        <taxon>Dictyoglomales</taxon>
        <taxon>Dictyoglomaceae</taxon>
        <taxon>Dictyoglomus</taxon>
    </lineage>
</organism>
<accession>B5YB79</accession>
<sequence length="108" mass="11811">MPIRSTLYFFARGALDVILVQLFTHIFTFVITINVAPIYMNELVPPEERAIGQGILNLSIALSQTLSSFVSGNVADIIGLKGMYLFLALIGIIGGIWGLRIFKNTGSH</sequence>
<evidence type="ECO:0000256" key="1">
    <source>
        <dbReference type="SAM" id="Phobius"/>
    </source>
</evidence>
<dbReference type="InterPro" id="IPR052528">
    <property type="entry name" value="Sugar_transport-like"/>
</dbReference>
<dbReference type="STRING" id="309799.DICTH_1793"/>
<dbReference type="PaxDb" id="309799-DICTH_1793"/>
<dbReference type="PANTHER" id="PTHR23526">
    <property type="entry name" value="INTEGRAL MEMBRANE TRANSPORT PROTEIN-RELATED"/>
    <property type="match status" value="1"/>
</dbReference>
<keyword evidence="1" id="KW-0812">Transmembrane</keyword>
<keyword evidence="1" id="KW-1133">Transmembrane helix</keyword>
<dbReference type="RefSeq" id="WP_012548092.1">
    <property type="nucleotide sequence ID" value="NC_011297.1"/>
</dbReference>
<dbReference type="HOGENOM" id="CLU_2192827_0_0_0"/>
<dbReference type="eggNOG" id="COG2223">
    <property type="taxonomic scope" value="Bacteria"/>
</dbReference>